<keyword evidence="3" id="KW-1185">Reference proteome</keyword>
<dbReference type="RefSeq" id="WP_195876204.1">
    <property type="nucleotide sequence ID" value="NZ_JADOEL010000015.1"/>
</dbReference>
<dbReference type="CDD" id="cd06127">
    <property type="entry name" value="DEDDh"/>
    <property type="match status" value="1"/>
</dbReference>
<dbReference type="InterPro" id="IPR036397">
    <property type="entry name" value="RNaseH_sf"/>
</dbReference>
<reference evidence="2 3" key="1">
    <citation type="submission" date="2020-11" db="EMBL/GenBank/DDBJ databases">
        <title>WGS of Herminiimonas contaminans strain Marseille-Q4544 isolated from planarians Schmidtea mediterranea.</title>
        <authorList>
            <person name="Kangale L."/>
        </authorList>
    </citation>
    <scope>NUCLEOTIDE SEQUENCE [LARGE SCALE GENOMIC DNA]</scope>
    <source>
        <strain evidence="2 3">Marseille-Q4544</strain>
    </source>
</reference>
<evidence type="ECO:0000259" key="1">
    <source>
        <dbReference type="SMART" id="SM00479"/>
    </source>
</evidence>
<dbReference type="InterPro" id="IPR012337">
    <property type="entry name" value="RNaseH-like_sf"/>
</dbReference>
<dbReference type="Gene3D" id="3.30.420.10">
    <property type="entry name" value="Ribonuclease H-like superfamily/Ribonuclease H"/>
    <property type="match status" value="1"/>
</dbReference>
<gene>
    <name evidence="2" type="ORF">IXC47_15485</name>
</gene>
<feature type="domain" description="Exonuclease" evidence="1">
    <location>
        <begin position="6"/>
        <end position="182"/>
    </location>
</feature>
<accession>A0ABS0EW73</accession>
<dbReference type="EMBL" id="JADOEL010000015">
    <property type="protein sequence ID" value="MBF8179086.1"/>
    <property type="molecule type" value="Genomic_DNA"/>
</dbReference>
<dbReference type="GO" id="GO:0004527">
    <property type="term" value="F:exonuclease activity"/>
    <property type="evidence" value="ECO:0007669"/>
    <property type="project" value="UniProtKB-KW"/>
</dbReference>
<dbReference type="SMART" id="SM00479">
    <property type="entry name" value="EXOIII"/>
    <property type="match status" value="1"/>
</dbReference>
<organism evidence="2 3">
    <name type="scientific">Herminiimonas contaminans</name>
    <dbReference type="NCBI Taxonomy" id="1111140"/>
    <lineage>
        <taxon>Bacteria</taxon>
        <taxon>Pseudomonadati</taxon>
        <taxon>Pseudomonadota</taxon>
        <taxon>Betaproteobacteria</taxon>
        <taxon>Burkholderiales</taxon>
        <taxon>Oxalobacteraceae</taxon>
        <taxon>Herminiimonas</taxon>
    </lineage>
</organism>
<sequence length="184" mass="20671">MPAQEIFISVDVEASGPIPGEYSLLSIGACSIFETEKTFRCELQPSSPKHDPEALAVTGLSLAHLEKNGLPVTKAMQQFEHWLESCRSKQDEKLIFVGFNAAFDWSFINYYFHKYLGRNPFGFSALDIKALYMGSTHGTWAETKSSNMDVALKPKLKGTHDSLEDALYQAELFRLIRQKEGESN</sequence>
<keyword evidence="2" id="KW-0540">Nuclease</keyword>
<keyword evidence="2" id="KW-0269">Exonuclease</keyword>
<dbReference type="InterPro" id="IPR013520">
    <property type="entry name" value="Ribonucl_H"/>
</dbReference>
<evidence type="ECO:0000313" key="3">
    <source>
        <dbReference type="Proteomes" id="UP000657372"/>
    </source>
</evidence>
<comment type="caution">
    <text evidence="2">The sequence shown here is derived from an EMBL/GenBank/DDBJ whole genome shotgun (WGS) entry which is preliminary data.</text>
</comment>
<name>A0ABS0EW73_9BURK</name>
<protein>
    <submittedName>
        <fullName evidence="2">3'-5' exonuclease</fullName>
    </submittedName>
</protein>
<dbReference type="Proteomes" id="UP000657372">
    <property type="component" value="Unassembled WGS sequence"/>
</dbReference>
<proteinExistence type="predicted"/>
<dbReference type="Pfam" id="PF16473">
    <property type="entry name" value="Rv2179c-like"/>
    <property type="match status" value="1"/>
</dbReference>
<dbReference type="SUPFAM" id="SSF53098">
    <property type="entry name" value="Ribonuclease H-like"/>
    <property type="match status" value="1"/>
</dbReference>
<dbReference type="InterPro" id="IPR033390">
    <property type="entry name" value="Rv2179c-like"/>
</dbReference>
<keyword evidence="2" id="KW-0378">Hydrolase</keyword>
<evidence type="ECO:0000313" key="2">
    <source>
        <dbReference type="EMBL" id="MBF8179086.1"/>
    </source>
</evidence>